<dbReference type="AlphaFoldDB" id="A0A7S7NYP5"/>
<organism evidence="1 2">
    <name type="scientific">Paludibaculum fermentans</name>
    <dbReference type="NCBI Taxonomy" id="1473598"/>
    <lineage>
        <taxon>Bacteria</taxon>
        <taxon>Pseudomonadati</taxon>
        <taxon>Acidobacteriota</taxon>
        <taxon>Terriglobia</taxon>
        <taxon>Bryobacterales</taxon>
        <taxon>Bryobacteraceae</taxon>
        <taxon>Paludibaculum</taxon>
    </lineage>
</organism>
<reference evidence="1 2" key="1">
    <citation type="submission" date="2020-10" db="EMBL/GenBank/DDBJ databases">
        <title>Complete genome sequence of Paludibaculum fermentans P105T, a facultatively anaerobic acidobacterium capable of dissimilatory Fe(III) reduction.</title>
        <authorList>
            <person name="Dedysh S.N."/>
            <person name="Beletsky A.V."/>
            <person name="Kulichevskaya I.S."/>
            <person name="Mardanov A.V."/>
            <person name="Ravin N.V."/>
        </authorList>
    </citation>
    <scope>NUCLEOTIDE SEQUENCE [LARGE SCALE GENOMIC DNA]</scope>
    <source>
        <strain evidence="1 2">P105</strain>
    </source>
</reference>
<name>A0A7S7NYP5_PALFE</name>
<dbReference type="KEGG" id="pfer:IRI77_33700"/>
<protein>
    <submittedName>
        <fullName evidence="1">Uncharacterized protein</fullName>
    </submittedName>
</protein>
<evidence type="ECO:0000313" key="2">
    <source>
        <dbReference type="Proteomes" id="UP000593892"/>
    </source>
</evidence>
<dbReference type="EMBL" id="CP063849">
    <property type="protein sequence ID" value="QOY92240.1"/>
    <property type="molecule type" value="Genomic_DNA"/>
</dbReference>
<proteinExistence type="predicted"/>
<keyword evidence="2" id="KW-1185">Reference proteome</keyword>
<gene>
    <name evidence="1" type="ORF">IRI77_33700</name>
</gene>
<sequence>MVLKPQDVYVVLKILASRADRAPYSQLAAELVMSPSEVHACVRRSEGSRLLHGPQRKNRRNFAALEEFLVHGLKYVFPPERGEVTRGVPTSYAAEPLRGLITQGDDLVPVWPYAEGKQRGIAFEPLYKTAPIAALRDSCFYEYLALADALRDGRARERKAAEAGLCRRFREANERLKS</sequence>
<evidence type="ECO:0000313" key="1">
    <source>
        <dbReference type="EMBL" id="QOY92240.1"/>
    </source>
</evidence>
<dbReference type="Proteomes" id="UP000593892">
    <property type="component" value="Chromosome"/>
</dbReference>
<accession>A0A7S7NYP5</accession>